<organism evidence="4 5">
    <name type="scientific">Trichoplax adhaerens</name>
    <name type="common">Trichoplax reptans</name>
    <dbReference type="NCBI Taxonomy" id="10228"/>
    <lineage>
        <taxon>Eukaryota</taxon>
        <taxon>Metazoa</taxon>
        <taxon>Placozoa</taxon>
        <taxon>Uniplacotomia</taxon>
        <taxon>Trichoplacea</taxon>
        <taxon>Trichoplacidae</taxon>
        <taxon>Trichoplax</taxon>
    </lineage>
</organism>
<dbReference type="Pfam" id="PF17172">
    <property type="entry name" value="GST_N_4"/>
    <property type="match status" value="1"/>
</dbReference>
<dbReference type="KEGG" id="tad:TRIADDRAFT_28855"/>
<evidence type="ECO:0000256" key="1">
    <source>
        <dbReference type="ARBA" id="ARBA00006475"/>
    </source>
</evidence>
<accession>B3S4C5</accession>
<evidence type="ECO:0000313" key="4">
    <source>
        <dbReference type="EMBL" id="EDV22615.1"/>
    </source>
</evidence>
<reference evidence="4 5" key="1">
    <citation type="journal article" date="2008" name="Nature">
        <title>The Trichoplax genome and the nature of placozoans.</title>
        <authorList>
            <person name="Srivastava M."/>
            <person name="Begovic E."/>
            <person name="Chapman J."/>
            <person name="Putnam N.H."/>
            <person name="Hellsten U."/>
            <person name="Kawashima T."/>
            <person name="Kuo A."/>
            <person name="Mitros T."/>
            <person name="Salamov A."/>
            <person name="Carpenter M.L."/>
            <person name="Signorovitch A.Y."/>
            <person name="Moreno M.A."/>
            <person name="Kamm K."/>
            <person name="Grimwood J."/>
            <person name="Schmutz J."/>
            <person name="Shapiro H."/>
            <person name="Grigoriev I.V."/>
            <person name="Buss L.W."/>
            <person name="Schierwater B."/>
            <person name="Dellaporta S.L."/>
            <person name="Rokhsar D.S."/>
        </authorList>
    </citation>
    <scope>NUCLEOTIDE SEQUENCE [LARGE SCALE GENOMIC DNA]</scope>
    <source>
        <strain evidence="4 5">Grell-BS-1999</strain>
    </source>
</reference>
<dbReference type="GeneID" id="6756194"/>
<keyword evidence="5" id="KW-1185">Reference proteome</keyword>
<protein>
    <recommendedName>
        <fullName evidence="6">GST N-terminal domain-containing protein</fullName>
    </recommendedName>
</protein>
<dbReference type="InterPro" id="IPR033468">
    <property type="entry name" value="Metaxin_GST"/>
</dbReference>
<name>B3S4C5_TRIAD</name>
<dbReference type="CDD" id="cd03193">
    <property type="entry name" value="GST_C_Metaxin"/>
    <property type="match status" value="1"/>
</dbReference>
<proteinExistence type="inferred from homology"/>
<dbReference type="PhylomeDB" id="B3S4C5"/>
<dbReference type="InterPro" id="IPR050931">
    <property type="entry name" value="Mito_Protein_Transport_Metaxin"/>
</dbReference>
<dbReference type="SFLD" id="SFLDG01200">
    <property type="entry name" value="SUF1.1"/>
    <property type="match status" value="1"/>
</dbReference>
<dbReference type="Gene3D" id="1.20.1050.10">
    <property type="match status" value="1"/>
</dbReference>
<dbReference type="EMBL" id="DS985249">
    <property type="protein sequence ID" value="EDV22615.1"/>
    <property type="molecule type" value="Genomic_DNA"/>
</dbReference>
<evidence type="ECO:0000259" key="3">
    <source>
        <dbReference type="Pfam" id="PF17172"/>
    </source>
</evidence>
<evidence type="ECO:0000313" key="5">
    <source>
        <dbReference type="Proteomes" id="UP000009022"/>
    </source>
</evidence>
<dbReference type="Proteomes" id="UP000009022">
    <property type="component" value="Unassembled WGS sequence"/>
</dbReference>
<dbReference type="PANTHER" id="PTHR12289">
    <property type="entry name" value="METAXIN RELATED"/>
    <property type="match status" value="1"/>
</dbReference>
<dbReference type="HOGENOM" id="CLU_044137_1_2_1"/>
<dbReference type="InterPro" id="IPR026928">
    <property type="entry name" value="FAX/IsoI-like"/>
</dbReference>
<dbReference type="FunCoup" id="B3S4C5">
    <property type="interactions" value="1208"/>
</dbReference>
<dbReference type="InterPro" id="IPR012336">
    <property type="entry name" value="Thioredoxin-like_fold"/>
</dbReference>
<dbReference type="AlphaFoldDB" id="B3S4C5"/>
<dbReference type="Pfam" id="PF17171">
    <property type="entry name" value="GST_C_6"/>
    <property type="match status" value="1"/>
</dbReference>
<comment type="similarity">
    <text evidence="1">Belongs to the FAX family.</text>
</comment>
<dbReference type="SFLD" id="SFLDS00019">
    <property type="entry name" value="Glutathione_Transferase_(cytos"/>
    <property type="match status" value="1"/>
</dbReference>
<dbReference type="SUPFAM" id="SSF52833">
    <property type="entry name" value="Thioredoxin-like"/>
    <property type="match status" value="1"/>
</dbReference>
<sequence length="249" mass="28878">MSPLAKPGLVVLHGDGPCPVIVNPSPFVLKLQTFLRMANIEFVHDLRHPFGRENKMPWIELDGKSYCDSTFIMEFLTERFNVQIDDHLDAEQKALARFILKTVEENTIWAVIVYNRFIEDFEWFGKCVPLPWFKYYVFKLMIIPYVKKCMYGHGMGRHSPEEIRHIARGDLMALSITLGNKQFFLGNDPTTIDACVFGFIVNILSGLSEDSWPNKMVREEFSNLVAFSDRMKARFWPDWDEITASCKSH</sequence>
<dbReference type="RefSeq" id="XP_002115159.1">
    <property type="nucleotide sequence ID" value="XM_002115123.1"/>
</dbReference>
<dbReference type="GO" id="GO:0005737">
    <property type="term" value="C:cytoplasm"/>
    <property type="evidence" value="ECO:0000318"/>
    <property type="project" value="GO_Central"/>
</dbReference>
<dbReference type="InterPro" id="IPR036282">
    <property type="entry name" value="Glutathione-S-Trfase_C_sf"/>
</dbReference>
<dbReference type="PANTHER" id="PTHR12289:SF41">
    <property type="entry name" value="FAILED AXON CONNECTIONS-RELATED"/>
    <property type="match status" value="1"/>
</dbReference>
<dbReference type="CTD" id="6756194"/>
<feature type="domain" description="Metaxin glutathione S-transferase" evidence="2">
    <location>
        <begin position="167"/>
        <end position="231"/>
    </location>
</feature>
<dbReference type="InterPro" id="IPR040079">
    <property type="entry name" value="Glutathione_S-Trfase"/>
</dbReference>
<dbReference type="SUPFAM" id="SSF47616">
    <property type="entry name" value="GST C-terminal domain-like"/>
    <property type="match status" value="1"/>
</dbReference>
<evidence type="ECO:0008006" key="6">
    <source>
        <dbReference type="Google" id="ProtNLM"/>
    </source>
</evidence>
<gene>
    <name evidence="4" type="ORF">TRIADDRAFT_28855</name>
</gene>
<feature type="domain" description="Thioredoxin-like fold" evidence="3">
    <location>
        <begin position="26"/>
        <end position="114"/>
    </location>
</feature>
<dbReference type="SFLD" id="SFLDG01180">
    <property type="entry name" value="SUF1"/>
    <property type="match status" value="1"/>
</dbReference>
<dbReference type="OMA" id="RMANIEF"/>
<dbReference type="OrthoDB" id="5809458at2759"/>
<dbReference type="eggNOG" id="KOG4244">
    <property type="taxonomic scope" value="Eukaryota"/>
</dbReference>
<dbReference type="Gene3D" id="3.40.30.10">
    <property type="entry name" value="Glutaredoxin"/>
    <property type="match status" value="1"/>
</dbReference>
<dbReference type="InParanoid" id="B3S4C5"/>
<dbReference type="InterPro" id="IPR036249">
    <property type="entry name" value="Thioredoxin-like_sf"/>
</dbReference>
<evidence type="ECO:0000259" key="2">
    <source>
        <dbReference type="Pfam" id="PF17171"/>
    </source>
</evidence>